<feature type="region of interest" description="Disordered" evidence="3">
    <location>
        <begin position="1"/>
        <end position="27"/>
    </location>
</feature>
<gene>
    <name evidence="5" type="ORF">GCM10011575_17450</name>
</gene>
<feature type="compositionally biased region" description="Polar residues" evidence="3">
    <location>
        <begin position="445"/>
        <end position="459"/>
    </location>
</feature>
<feature type="domain" description="PKD" evidence="4">
    <location>
        <begin position="1266"/>
        <end position="1355"/>
    </location>
</feature>
<dbReference type="SUPFAM" id="SSF49299">
    <property type="entry name" value="PKD domain"/>
    <property type="match status" value="4"/>
</dbReference>
<dbReference type="EMBL" id="BMMZ01000003">
    <property type="protein sequence ID" value="GGL59404.1"/>
    <property type="molecule type" value="Genomic_DNA"/>
</dbReference>
<dbReference type="PANTHER" id="PTHR46182:SF2">
    <property type="entry name" value="FI19480P1"/>
    <property type="match status" value="1"/>
</dbReference>
<dbReference type="GO" id="GO:0005975">
    <property type="term" value="P:carbohydrate metabolic process"/>
    <property type="evidence" value="ECO:0007669"/>
    <property type="project" value="UniProtKB-ARBA"/>
</dbReference>
<dbReference type="InterPro" id="IPR001791">
    <property type="entry name" value="Laminin_G"/>
</dbReference>
<evidence type="ECO:0000256" key="2">
    <source>
        <dbReference type="ARBA" id="ARBA00023157"/>
    </source>
</evidence>
<dbReference type="PROSITE" id="PS50093">
    <property type="entry name" value="PKD"/>
    <property type="match status" value="4"/>
</dbReference>
<feature type="domain" description="PKD" evidence="4">
    <location>
        <begin position="777"/>
        <end position="864"/>
    </location>
</feature>
<evidence type="ECO:0000313" key="5">
    <source>
        <dbReference type="EMBL" id="GGL59404.1"/>
    </source>
</evidence>
<reference evidence="5" key="2">
    <citation type="submission" date="2020-09" db="EMBL/GenBank/DDBJ databases">
        <authorList>
            <person name="Sun Q."/>
            <person name="Zhou Y."/>
        </authorList>
    </citation>
    <scope>NUCLEOTIDE SEQUENCE</scope>
    <source>
        <strain evidence="5">CGMCC 4.7306</strain>
    </source>
</reference>
<dbReference type="InterPro" id="IPR029865">
    <property type="entry name" value="KIAA0319-like"/>
</dbReference>
<name>A0A917S5E3_9ACTN</name>
<dbReference type="CDD" id="cd00146">
    <property type="entry name" value="PKD"/>
    <property type="match status" value="4"/>
</dbReference>
<feature type="region of interest" description="Disordered" evidence="3">
    <location>
        <begin position="569"/>
        <end position="604"/>
    </location>
</feature>
<reference evidence="5" key="1">
    <citation type="journal article" date="2014" name="Int. J. Syst. Evol. Microbiol.">
        <title>Complete genome sequence of Corynebacterium casei LMG S-19264T (=DSM 44701T), isolated from a smear-ripened cheese.</title>
        <authorList>
            <consortium name="US DOE Joint Genome Institute (JGI-PGF)"/>
            <person name="Walter F."/>
            <person name="Albersmeier A."/>
            <person name="Kalinowski J."/>
            <person name="Ruckert C."/>
        </authorList>
    </citation>
    <scope>NUCLEOTIDE SEQUENCE</scope>
    <source>
        <strain evidence="5">CGMCC 4.7306</strain>
    </source>
</reference>
<dbReference type="InterPro" id="IPR011044">
    <property type="entry name" value="Quino_amine_DH_bsu"/>
</dbReference>
<keyword evidence="1" id="KW-0732">Signal</keyword>
<feature type="compositionally biased region" description="Low complexity" evidence="3">
    <location>
        <begin position="888"/>
        <end position="897"/>
    </location>
</feature>
<feature type="domain" description="PKD" evidence="4">
    <location>
        <begin position="1180"/>
        <end position="1269"/>
    </location>
</feature>
<keyword evidence="6" id="KW-1185">Reference proteome</keyword>
<dbReference type="InterPro" id="IPR013783">
    <property type="entry name" value="Ig-like_fold"/>
</dbReference>
<dbReference type="CDD" id="cd00110">
    <property type="entry name" value="LamG"/>
    <property type="match status" value="2"/>
</dbReference>
<dbReference type="Pfam" id="PF13385">
    <property type="entry name" value="Laminin_G_3"/>
    <property type="match status" value="2"/>
</dbReference>
<sequence length="1568" mass="158940">MAAPTASADTTLPSPPPMQDSSSSNVSADALPTVQLDDGVAWAQVMIGNTVYVGGNFSNTRPAGAAKGTNLTARHNVLAYDITTGNLISGFAPDVNGQVRTITKSPDGSRIYIGGDFTSVNGTTVYKVAALNPTTGALISSFIPVIGGTSVNSIAATNSTVYIGGLFTAAGGSARSNLAAYSAAGALLNWTPNADGEVDAMVVTPDSSRVIIGGRFANVNGASHRGLAALDSADGTTQAWAAGDVIKNGLTSGSNAGKAGIYSLSTDGTSIFGTGWVFADVNTGNLEGAFSASPDSGQLNWIEACHGDTYDAYSTGSVVYTVSHAHYCANVGGYPQTDANWSINQRHALAFTTKVTGTLGHDAYAGSTYYDWYGQNAPSMINWFPDFYTGTFTGQGQAAWTVTGNGDYISLGGEFPGVNGGAAYGLTRFALRSHTTPKQGPRLNAGSSTPWTPSVNTNTPGLARVTIPANWDRDNMSLTYKLIRDGDTAHPVATKTVISTFWNTPTVGFNDTTATPGSHTYQVSATDPDGNVSKSVIVSGSVVAGTPSAYVTDVLNSNPTIYWRLGDPSGSATAADSSGSNNGTVNSGVSLGQTGAISGDSDTAGRFDGSNSGYVAASNPVTGPSTFTISSWFKTTTTNGGKIMGFGDKNSGNSSNYDRHVYMDNAGHVIFGVYPGSSQTIQSANTYNDGSWHQVAASLGSNGMVLYIDGKIVAQRSDVTGAQSYNGYWRVGGDSSWTAANYFNGSIDEFAEWDTVVDPTTIKSLYRAGTGSSGNQAPTAVFAAPTVHSLAVGVDGTGSSDSDGTIASYAWNWGDGTTAGTGATNHHVYASAGTYTVTLTVTDDEGATGTATQSVTVAAPQTSSAYAKSVLGSGASLYWRLGDAAGSSSAQDSAGSDNGTVNPGVTLGQPGAIADDSDTSASFSGDGSGLVAATTPVQGTDRFSVAAWFKTTSTSGGKIIGFGDQQTGNSNSYDRHVYMDNSGHVIFGVYPGSTQTVQSAGTYNDGNWHMVVATLSPSGMTLDLDGQLVASNAAVTSAQAYTGVWRVGGDNINGWPSQPSSSYFAGSIDEASVWDWAIDQSTIASLYTTGSQGLPNVAPTAAFSSTKDDLKISVDGSDSTDSDGTIASYDWDWGDNTADGSGKTADHTYASGGTYTVKLTVTDNDGATDTVSHSVTVTAPNQAPTAAFTPSTTGLKVSVDGSDSADSDGTIASYDWDWGDNTADGSGKTATHTYDTAGTYTVKLTVTDDDGATDSVSHSVTVQAPVNQAPTAAFTSSVSDLGVSVDGSGSSDPDGSVASYAWSWGDSTSDGSGKTASHTYASAGTYTVKLTVTDDGGATDSVSHSVTVSAPAAGSVVAKDSFGRTSASGWGSADVGGAWTLTGSASQFTVAGGKGTISLTKAGSGPGAQLKSVSAQDVDMSTDVSLDKVPNGGGLSFYIAARNTSAGSVKAVLAYKSTGAVVLQLVRTVNGADTVLGQSTVSGVTATDTVRVRLSAVGSGPTVLSAKAWVASATEPSAWMVTANDSNSATQGAGSVVVGTYLSGSATNFPVNVSIDSLTATDASGSGA</sequence>
<evidence type="ECO:0000259" key="4">
    <source>
        <dbReference type="PROSITE" id="PS50093"/>
    </source>
</evidence>
<dbReference type="Gene3D" id="2.60.120.200">
    <property type="match status" value="2"/>
</dbReference>
<dbReference type="Proteomes" id="UP000613840">
    <property type="component" value="Unassembled WGS sequence"/>
</dbReference>
<feature type="region of interest" description="Disordered" evidence="3">
    <location>
        <begin position="888"/>
        <end position="925"/>
    </location>
</feature>
<accession>A0A917S5E3</accession>
<feature type="domain" description="PKD" evidence="4">
    <location>
        <begin position="1095"/>
        <end position="1180"/>
    </location>
</feature>
<dbReference type="SUPFAM" id="SSF50969">
    <property type="entry name" value="YVTN repeat-like/Quinoprotein amine dehydrogenase"/>
    <property type="match status" value="1"/>
</dbReference>
<dbReference type="GO" id="GO:0031410">
    <property type="term" value="C:cytoplasmic vesicle"/>
    <property type="evidence" value="ECO:0007669"/>
    <property type="project" value="TreeGrafter"/>
</dbReference>
<dbReference type="Pfam" id="PF18911">
    <property type="entry name" value="PKD_4"/>
    <property type="match status" value="4"/>
</dbReference>
<dbReference type="InterPro" id="IPR006558">
    <property type="entry name" value="LamG-like"/>
</dbReference>
<feature type="region of interest" description="Disordered" evidence="3">
    <location>
        <begin position="436"/>
        <end position="459"/>
    </location>
</feature>
<evidence type="ECO:0000256" key="1">
    <source>
        <dbReference type="ARBA" id="ARBA00022729"/>
    </source>
</evidence>
<organism evidence="5 6">
    <name type="scientific">Microlunatus endophyticus</name>
    <dbReference type="NCBI Taxonomy" id="1716077"/>
    <lineage>
        <taxon>Bacteria</taxon>
        <taxon>Bacillati</taxon>
        <taxon>Actinomycetota</taxon>
        <taxon>Actinomycetes</taxon>
        <taxon>Propionibacteriales</taxon>
        <taxon>Propionibacteriaceae</taxon>
        <taxon>Microlunatus</taxon>
    </lineage>
</organism>
<dbReference type="InterPro" id="IPR000601">
    <property type="entry name" value="PKD_dom"/>
</dbReference>
<dbReference type="PANTHER" id="PTHR46182">
    <property type="entry name" value="FI19480P1"/>
    <property type="match status" value="1"/>
</dbReference>
<protein>
    <submittedName>
        <fullName evidence="5">PDK repeat-containing protein</fullName>
    </submittedName>
</protein>
<dbReference type="SUPFAM" id="SSF49899">
    <property type="entry name" value="Concanavalin A-like lectins/glucanases"/>
    <property type="match status" value="2"/>
</dbReference>
<feature type="compositionally biased region" description="Low complexity" evidence="3">
    <location>
        <begin position="569"/>
        <end position="590"/>
    </location>
</feature>
<dbReference type="Gene3D" id="2.60.40.10">
    <property type="entry name" value="Immunoglobulins"/>
    <property type="match status" value="4"/>
</dbReference>
<proteinExistence type="predicted"/>
<dbReference type="GO" id="GO:0016020">
    <property type="term" value="C:membrane"/>
    <property type="evidence" value="ECO:0007669"/>
    <property type="project" value="TreeGrafter"/>
</dbReference>
<comment type="caution">
    <text evidence="5">The sequence shown here is derived from an EMBL/GenBank/DDBJ whole genome shotgun (WGS) entry which is preliminary data.</text>
</comment>
<dbReference type="SMART" id="SM00560">
    <property type="entry name" value="LamGL"/>
    <property type="match status" value="2"/>
</dbReference>
<evidence type="ECO:0000313" key="6">
    <source>
        <dbReference type="Proteomes" id="UP000613840"/>
    </source>
</evidence>
<evidence type="ECO:0000256" key="3">
    <source>
        <dbReference type="SAM" id="MobiDB-lite"/>
    </source>
</evidence>
<dbReference type="SMART" id="SM00089">
    <property type="entry name" value="PKD"/>
    <property type="match status" value="4"/>
</dbReference>
<keyword evidence="2" id="KW-1015">Disulfide bond</keyword>
<dbReference type="SMART" id="SM00282">
    <property type="entry name" value="LamG"/>
    <property type="match status" value="2"/>
</dbReference>
<dbReference type="InterPro" id="IPR013320">
    <property type="entry name" value="ConA-like_dom_sf"/>
</dbReference>
<dbReference type="InterPro" id="IPR022409">
    <property type="entry name" value="PKD/Chitinase_dom"/>
</dbReference>
<dbReference type="InterPro" id="IPR035986">
    <property type="entry name" value="PKD_dom_sf"/>
</dbReference>